<dbReference type="Pfam" id="PF23343">
    <property type="entry name" value="REP_ORF2-G2P"/>
    <property type="match status" value="1"/>
</dbReference>
<evidence type="ECO:0000313" key="3">
    <source>
        <dbReference type="EMBL" id="QDU94805.1"/>
    </source>
</evidence>
<reference evidence="3 4" key="1">
    <citation type="submission" date="2019-02" db="EMBL/GenBank/DDBJ databases">
        <title>Deep-cultivation of Planctomycetes and their phenomic and genomic characterization uncovers novel biology.</title>
        <authorList>
            <person name="Wiegand S."/>
            <person name="Jogler M."/>
            <person name="Boedeker C."/>
            <person name="Pinto D."/>
            <person name="Vollmers J."/>
            <person name="Rivas-Marin E."/>
            <person name="Kohn T."/>
            <person name="Peeters S.H."/>
            <person name="Heuer A."/>
            <person name="Rast P."/>
            <person name="Oberbeckmann S."/>
            <person name="Bunk B."/>
            <person name="Jeske O."/>
            <person name="Meyerdierks A."/>
            <person name="Storesund J.E."/>
            <person name="Kallscheuer N."/>
            <person name="Luecker S."/>
            <person name="Lage O.M."/>
            <person name="Pohl T."/>
            <person name="Merkel B.J."/>
            <person name="Hornburger P."/>
            <person name="Mueller R.-W."/>
            <person name="Bruemmer F."/>
            <person name="Labrenz M."/>
            <person name="Spormann A.M."/>
            <person name="Op den Camp H."/>
            <person name="Overmann J."/>
            <person name="Amann R."/>
            <person name="Jetten M.S.M."/>
            <person name="Mascher T."/>
            <person name="Medema M.H."/>
            <person name="Devos D.P."/>
            <person name="Kaster A.-K."/>
            <person name="Ovreas L."/>
            <person name="Rohde M."/>
            <person name="Galperin M.Y."/>
            <person name="Jogler C."/>
        </authorList>
    </citation>
    <scope>NUCLEOTIDE SEQUENCE [LARGE SCALE GENOMIC DNA]</scope>
    <source>
        <strain evidence="3 4">Pla85_3_4</strain>
    </source>
</reference>
<sequence length="283" mass="32523">MKLRDRLLPIVETFRGVFMLTLTIDPKLFPSPAAALDHIRRKHAIGEFVKALRKEGCLHSRRYFCAIEWQKNGMPHFHLLLDASRIDIHTARRLWNRFYPTSAPPIEESDAGFGWVKYSAAKTADKMKAAKYVCKYLIKHPDEGFPDWVLDSENNIVRYYKSHGLWGETAGPQLGQEAEEPGPHDPACECESCQKESSSKENKPQQQRRTIRDRLSSCGQGSVIFEVTPHFIGDDEVRFLENLSIPFHEVQRRLGIPEGQRRVRISRSKLAELRCVHFGKESP</sequence>
<proteinExistence type="predicted"/>
<feature type="region of interest" description="Disordered" evidence="1">
    <location>
        <begin position="170"/>
        <end position="213"/>
    </location>
</feature>
<name>A0A518DSJ2_9BACT</name>
<dbReference type="InterPro" id="IPR056906">
    <property type="entry name" value="ORF2/G2P_dom"/>
</dbReference>
<dbReference type="AlphaFoldDB" id="A0A518DSJ2"/>
<protein>
    <recommendedName>
        <fullName evidence="2">Replication-associated protein ORF2/G2P domain-containing protein</fullName>
    </recommendedName>
</protein>
<gene>
    <name evidence="3" type="ORF">Pla8534_26120</name>
</gene>
<keyword evidence="4" id="KW-1185">Reference proteome</keyword>
<feature type="domain" description="Replication-associated protein ORF2/G2P" evidence="2">
    <location>
        <begin position="18"/>
        <end position="140"/>
    </location>
</feature>
<dbReference type="KEGG" id="lcre:Pla8534_26120"/>
<dbReference type="Proteomes" id="UP000317648">
    <property type="component" value="Chromosome"/>
</dbReference>
<organism evidence="3 4">
    <name type="scientific">Lignipirellula cremea</name>
    <dbReference type="NCBI Taxonomy" id="2528010"/>
    <lineage>
        <taxon>Bacteria</taxon>
        <taxon>Pseudomonadati</taxon>
        <taxon>Planctomycetota</taxon>
        <taxon>Planctomycetia</taxon>
        <taxon>Pirellulales</taxon>
        <taxon>Pirellulaceae</taxon>
        <taxon>Lignipirellula</taxon>
    </lineage>
</organism>
<evidence type="ECO:0000259" key="2">
    <source>
        <dbReference type="Pfam" id="PF23343"/>
    </source>
</evidence>
<evidence type="ECO:0000313" key="4">
    <source>
        <dbReference type="Proteomes" id="UP000317648"/>
    </source>
</evidence>
<evidence type="ECO:0000256" key="1">
    <source>
        <dbReference type="SAM" id="MobiDB-lite"/>
    </source>
</evidence>
<feature type="compositionally biased region" description="Basic and acidic residues" evidence="1">
    <location>
        <begin position="181"/>
        <end position="203"/>
    </location>
</feature>
<accession>A0A518DSJ2</accession>
<dbReference type="EMBL" id="CP036433">
    <property type="protein sequence ID" value="QDU94805.1"/>
    <property type="molecule type" value="Genomic_DNA"/>
</dbReference>